<feature type="transmembrane region" description="Helical" evidence="1">
    <location>
        <begin position="41"/>
        <end position="60"/>
    </location>
</feature>
<dbReference type="PANTHER" id="PTHR35043:SF7">
    <property type="entry name" value="TRANSCRIPTION FACTOR DOMAIN-CONTAINING PROTEIN"/>
    <property type="match status" value="1"/>
</dbReference>
<keyword evidence="1" id="KW-0472">Membrane</keyword>
<dbReference type="PANTHER" id="PTHR35043">
    <property type="entry name" value="TRANSCRIPTION FACTOR DOMAIN-CONTAINING PROTEIN"/>
    <property type="match status" value="1"/>
</dbReference>
<evidence type="ECO:0000313" key="3">
    <source>
        <dbReference type="EMBL" id="KZP12301.1"/>
    </source>
</evidence>
<keyword evidence="1" id="KW-0812">Transmembrane</keyword>
<dbReference type="AlphaFoldDB" id="A0A166B5Q0"/>
<dbReference type="Proteomes" id="UP000076532">
    <property type="component" value="Unassembled WGS sequence"/>
</dbReference>
<evidence type="ECO:0000313" key="4">
    <source>
        <dbReference type="Proteomes" id="UP000076532"/>
    </source>
</evidence>
<reference evidence="3 4" key="1">
    <citation type="journal article" date="2016" name="Mol. Biol. Evol.">
        <title>Comparative Genomics of Early-Diverging Mushroom-Forming Fungi Provides Insights into the Origins of Lignocellulose Decay Capabilities.</title>
        <authorList>
            <person name="Nagy L.G."/>
            <person name="Riley R."/>
            <person name="Tritt A."/>
            <person name="Adam C."/>
            <person name="Daum C."/>
            <person name="Floudas D."/>
            <person name="Sun H."/>
            <person name="Yadav J.S."/>
            <person name="Pangilinan J."/>
            <person name="Larsson K.H."/>
            <person name="Matsuura K."/>
            <person name="Barry K."/>
            <person name="Labutti K."/>
            <person name="Kuo R."/>
            <person name="Ohm R.A."/>
            <person name="Bhattacharya S.S."/>
            <person name="Shirouzu T."/>
            <person name="Yoshinaga Y."/>
            <person name="Martin F.M."/>
            <person name="Grigoriev I.V."/>
            <person name="Hibbett D.S."/>
        </authorList>
    </citation>
    <scope>NUCLEOTIDE SEQUENCE [LARGE SCALE GENOMIC DNA]</scope>
    <source>
        <strain evidence="3 4">CBS 109695</strain>
    </source>
</reference>
<keyword evidence="4" id="KW-1185">Reference proteome</keyword>
<sequence length="146" mass="16280">MLLFLLCLCAIAACIHALVLPAVEATSDDFKRIDITHYRTIWNIIWSSLATIFACAWVSVHSNIPSPASEGGKILWDRVCITLCALLVPEYIIAWAIRQWIVAHEISKEFNAISHDFNKQPAVPAVPPHESLARCTGRRTTTSARQ</sequence>
<feature type="chain" id="PRO_5007871054" evidence="2">
    <location>
        <begin position="18"/>
        <end position="146"/>
    </location>
</feature>
<keyword evidence="2" id="KW-0732">Signal</keyword>
<keyword evidence="1" id="KW-1133">Transmembrane helix</keyword>
<dbReference type="OrthoDB" id="9451547at2759"/>
<gene>
    <name evidence="3" type="ORF">FIBSPDRAFT_870353</name>
</gene>
<dbReference type="EMBL" id="KV417649">
    <property type="protein sequence ID" value="KZP12301.1"/>
    <property type="molecule type" value="Genomic_DNA"/>
</dbReference>
<organism evidence="3 4">
    <name type="scientific">Athelia psychrophila</name>
    <dbReference type="NCBI Taxonomy" id="1759441"/>
    <lineage>
        <taxon>Eukaryota</taxon>
        <taxon>Fungi</taxon>
        <taxon>Dikarya</taxon>
        <taxon>Basidiomycota</taxon>
        <taxon>Agaricomycotina</taxon>
        <taxon>Agaricomycetes</taxon>
        <taxon>Agaricomycetidae</taxon>
        <taxon>Atheliales</taxon>
        <taxon>Atheliaceae</taxon>
        <taxon>Athelia</taxon>
    </lineage>
</organism>
<name>A0A166B5Q0_9AGAM</name>
<accession>A0A166B5Q0</accession>
<feature type="signal peptide" evidence="2">
    <location>
        <begin position="1"/>
        <end position="17"/>
    </location>
</feature>
<protein>
    <submittedName>
        <fullName evidence="3">Uncharacterized protein</fullName>
    </submittedName>
</protein>
<proteinExistence type="predicted"/>
<evidence type="ECO:0000256" key="1">
    <source>
        <dbReference type="SAM" id="Phobius"/>
    </source>
</evidence>
<evidence type="ECO:0000256" key="2">
    <source>
        <dbReference type="SAM" id="SignalP"/>
    </source>
</evidence>